<name>A0A318J5M1_9BURK</name>
<accession>A0A318J5M1</accession>
<dbReference type="GO" id="GO:0051301">
    <property type="term" value="P:cell division"/>
    <property type="evidence" value="ECO:0007669"/>
    <property type="project" value="UniProtKB-KW"/>
</dbReference>
<keyword evidence="2" id="KW-1185">Reference proteome</keyword>
<dbReference type="Proteomes" id="UP000247792">
    <property type="component" value="Unassembled WGS sequence"/>
</dbReference>
<dbReference type="AlphaFoldDB" id="A0A318J5M1"/>
<dbReference type="InterPro" id="IPR050678">
    <property type="entry name" value="DNA_Partitioning_ATPase"/>
</dbReference>
<gene>
    <name evidence="1" type="ORF">DFR42_10415</name>
</gene>
<dbReference type="PANTHER" id="PTHR13696">
    <property type="entry name" value="P-LOOP CONTAINING NUCLEOSIDE TRIPHOSPHATE HYDROLASE"/>
    <property type="match status" value="1"/>
</dbReference>
<keyword evidence="1" id="KW-0132">Cell division</keyword>
<dbReference type="OrthoDB" id="5288747at2"/>
<evidence type="ECO:0000313" key="1">
    <source>
        <dbReference type="EMBL" id="PXX43015.1"/>
    </source>
</evidence>
<reference evidence="1 2" key="1">
    <citation type="submission" date="2018-05" db="EMBL/GenBank/DDBJ databases">
        <title>Genomic Encyclopedia of Type Strains, Phase IV (KMG-IV): sequencing the most valuable type-strain genomes for metagenomic binning, comparative biology and taxonomic classification.</title>
        <authorList>
            <person name="Goeker M."/>
        </authorList>
    </citation>
    <scope>NUCLEOTIDE SEQUENCE [LARGE SCALE GENOMIC DNA]</scope>
    <source>
        <strain evidence="1 2">DSM 19792</strain>
    </source>
</reference>
<comment type="caution">
    <text evidence="1">The sequence shown here is derived from an EMBL/GenBank/DDBJ whole genome shotgun (WGS) entry which is preliminary data.</text>
</comment>
<dbReference type="PANTHER" id="PTHR13696:SF99">
    <property type="entry name" value="COBYRINIC ACID AC-DIAMIDE SYNTHASE"/>
    <property type="match status" value="1"/>
</dbReference>
<dbReference type="InterPro" id="IPR027417">
    <property type="entry name" value="P-loop_NTPase"/>
</dbReference>
<sequence>MQVITLISGKGGVGKTTLTSNLAIALSQRSKRVLVIDLDPQNAVRHHLGMDPNDDAGLVREGIFPEVIFESPFGVDFIPFGRVTEEELLEFEAGLEARPTWVATALQGLHSLDYDYVLLDTPPGATVYLPQALNAAARALIVVLTDAASYSSLRKILKLLAEYKKDPANKVAMTHILLNQMREDSELAQQVRAAMMDSYGSKMAPMVIHRDALVPEALAYERSVLQYDPDAQASRDIQHLADWLASRN</sequence>
<proteinExistence type="predicted"/>
<dbReference type="Gene3D" id="3.40.50.300">
    <property type="entry name" value="P-loop containing nucleotide triphosphate hydrolases"/>
    <property type="match status" value="1"/>
</dbReference>
<keyword evidence="1" id="KW-0131">Cell cycle</keyword>
<dbReference type="NCBIfam" id="TIGR03371">
    <property type="entry name" value="cellulose_yhjQ"/>
    <property type="match status" value="1"/>
</dbReference>
<dbReference type="RefSeq" id="WP_110255583.1">
    <property type="nucleotide sequence ID" value="NZ_QJKB01000004.1"/>
</dbReference>
<organism evidence="1 2">
    <name type="scientific">Undibacterium pigrum</name>
    <dbReference type="NCBI Taxonomy" id="401470"/>
    <lineage>
        <taxon>Bacteria</taxon>
        <taxon>Pseudomonadati</taxon>
        <taxon>Pseudomonadota</taxon>
        <taxon>Betaproteobacteria</taxon>
        <taxon>Burkholderiales</taxon>
        <taxon>Oxalobacteraceae</taxon>
        <taxon>Undibacterium</taxon>
    </lineage>
</organism>
<protein>
    <submittedName>
        <fullName evidence="1">Cell division protein YhjQ</fullName>
    </submittedName>
</protein>
<dbReference type="EMBL" id="QJKB01000004">
    <property type="protein sequence ID" value="PXX43015.1"/>
    <property type="molecule type" value="Genomic_DNA"/>
</dbReference>
<dbReference type="Pfam" id="PF06564">
    <property type="entry name" value="CBP_BcsQ"/>
    <property type="match status" value="1"/>
</dbReference>
<dbReference type="SUPFAM" id="SSF52540">
    <property type="entry name" value="P-loop containing nucleoside triphosphate hydrolases"/>
    <property type="match status" value="1"/>
</dbReference>
<dbReference type="InterPro" id="IPR017746">
    <property type="entry name" value="Cellulose_synthase_operon_BcsQ"/>
</dbReference>
<dbReference type="PIRSF" id="PIRSF009320">
    <property type="entry name" value="Nuc_binding_HP_1000"/>
    <property type="match status" value="1"/>
</dbReference>
<evidence type="ECO:0000313" key="2">
    <source>
        <dbReference type="Proteomes" id="UP000247792"/>
    </source>
</evidence>